<dbReference type="RefSeq" id="WP_110173975.1">
    <property type="nucleotide sequence ID" value="NZ_CP015136.1"/>
</dbReference>
<feature type="domain" description="S1 motif" evidence="4">
    <location>
        <begin position="283"/>
        <end position="353"/>
    </location>
</feature>
<evidence type="ECO:0000256" key="3">
    <source>
        <dbReference type="ARBA" id="ARBA00023274"/>
    </source>
</evidence>
<dbReference type="InterPro" id="IPR050437">
    <property type="entry name" value="Ribos_protein_bS1-like"/>
</dbReference>
<accession>A0A143PW77</accession>
<comment type="similarity">
    <text evidence="1">Belongs to the bacterial ribosomal protein bS1 family.</text>
</comment>
<organism evidence="5 6">
    <name type="scientific">Luteitalea pratensis</name>
    <dbReference type="NCBI Taxonomy" id="1855912"/>
    <lineage>
        <taxon>Bacteria</taxon>
        <taxon>Pseudomonadati</taxon>
        <taxon>Acidobacteriota</taxon>
        <taxon>Vicinamibacteria</taxon>
        <taxon>Vicinamibacterales</taxon>
        <taxon>Vicinamibacteraceae</taxon>
        <taxon>Luteitalea</taxon>
    </lineage>
</organism>
<reference evidence="5 6" key="1">
    <citation type="journal article" date="2016" name="Genome Announc.">
        <title>First Complete Genome Sequence of a Subdivision 6 Acidobacterium Strain.</title>
        <authorList>
            <person name="Huang S."/>
            <person name="Vieira S."/>
            <person name="Bunk B."/>
            <person name="Riedel T."/>
            <person name="Sproer C."/>
            <person name="Overmann J."/>
        </authorList>
    </citation>
    <scope>NUCLEOTIDE SEQUENCE [LARGE SCALE GENOMIC DNA]</scope>
    <source>
        <strain evidence="6">DSM 100886 HEG_-6_39</strain>
    </source>
</reference>
<dbReference type="CDD" id="cd05688">
    <property type="entry name" value="S1_RPS1_repeat_ec3"/>
    <property type="match status" value="1"/>
</dbReference>
<dbReference type="Pfam" id="PF00575">
    <property type="entry name" value="S1"/>
    <property type="match status" value="3"/>
</dbReference>
<dbReference type="CDD" id="cd04465">
    <property type="entry name" value="S1_RPS1_repeat_ec2_hs2"/>
    <property type="match status" value="1"/>
</dbReference>
<dbReference type="InterPro" id="IPR012340">
    <property type="entry name" value="NA-bd_OB-fold"/>
</dbReference>
<dbReference type="AlphaFoldDB" id="A0A143PW77"/>
<evidence type="ECO:0000259" key="4">
    <source>
        <dbReference type="PROSITE" id="PS50126"/>
    </source>
</evidence>
<feature type="domain" description="S1 motif" evidence="4">
    <location>
        <begin position="29"/>
        <end position="82"/>
    </location>
</feature>
<evidence type="ECO:0000256" key="2">
    <source>
        <dbReference type="ARBA" id="ARBA00022980"/>
    </source>
</evidence>
<dbReference type="GO" id="GO:0003735">
    <property type="term" value="F:structural constituent of ribosome"/>
    <property type="evidence" value="ECO:0007669"/>
    <property type="project" value="TreeGrafter"/>
</dbReference>
<dbReference type="SUPFAM" id="SSF50249">
    <property type="entry name" value="Nucleic acid-binding proteins"/>
    <property type="match status" value="4"/>
</dbReference>
<name>A0A143PW77_LUTPR</name>
<gene>
    <name evidence="5" type="primary">rpsA_3</name>
    <name evidence="5" type="ORF">LuPra_05802</name>
</gene>
<proteinExistence type="inferred from homology"/>
<dbReference type="GO" id="GO:0003729">
    <property type="term" value="F:mRNA binding"/>
    <property type="evidence" value="ECO:0007669"/>
    <property type="project" value="UniProtKB-ARBA"/>
</dbReference>
<evidence type="ECO:0000313" key="6">
    <source>
        <dbReference type="Proteomes" id="UP000076079"/>
    </source>
</evidence>
<dbReference type="GO" id="GO:0022627">
    <property type="term" value="C:cytosolic small ribosomal subunit"/>
    <property type="evidence" value="ECO:0007669"/>
    <property type="project" value="TreeGrafter"/>
</dbReference>
<dbReference type="PATRIC" id="fig|1813736.3.peg.6099"/>
<dbReference type="Proteomes" id="UP000076079">
    <property type="component" value="Chromosome"/>
</dbReference>
<feature type="domain" description="S1 motif" evidence="4">
    <location>
        <begin position="110"/>
        <end position="176"/>
    </location>
</feature>
<keyword evidence="2 5" id="KW-0689">Ribosomal protein</keyword>
<evidence type="ECO:0000256" key="1">
    <source>
        <dbReference type="ARBA" id="ARBA00006767"/>
    </source>
</evidence>
<dbReference type="OrthoDB" id="9804077at2"/>
<dbReference type="PANTHER" id="PTHR10724:SF7">
    <property type="entry name" value="SMALL RIBOSOMAL SUBUNIT PROTEIN BS1C"/>
    <property type="match status" value="1"/>
</dbReference>
<dbReference type="FunFam" id="2.40.50.140:FF:000051">
    <property type="entry name" value="RNA-binding transcriptional accessory protein"/>
    <property type="match status" value="1"/>
</dbReference>
<dbReference type="InterPro" id="IPR003029">
    <property type="entry name" value="S1_domain"/>
</dbReference>
<evidence type="ECO:0000313" key="5">
    <source>
        <dbReference type="EMBL" id="AMY12526.1"/>
    </source>
</evidence>
<dbReference type="KEGG" id="abac:LuPra_05802"/>
<reference evidence="6" key="2">
    <citation type="submission" date="2016-04" db="EMBL/GenBank/DDBJ databases">
        <title>First Complete Genome Sequence of a Subdivision 6 Acidobacterium.</title>
        <authorList>
            <person name="Huang S."/>
            <person name="Vieira S."/>
            <person name="Bunk B."/>
            <person name="Riedel T."/>
            <person name="Sproeer C."/>
            <person name="Overmann J."/>
        </authorList>
    </citation>
    <scope>NUCLEOTIDE SEQUENCE [LARGE SCALE GENOMIC DNA]</scope>
    <source>
        <strain evidence="6">DSM 100886 HEG_-6_39</strain>
    </source>
</reference>
<dbReference type="PRINTS" id="PR00681">
    <property type="entry name" value="RIBOSOMALS1"/>
</dbReference>
<keyword evidence="3" id="KW-0687">Ribonucleoprotein</keyword>
<dbReference type="PANTHER" id="PTHR10724">
    <property type="entry name" value="30S RIBOSOMAL PROTEIN S1"/>
    <property type="match status" value="1"/>
</dbReference>
<sequence>MSEPEDFHPEEDFAALFEASTRASRFSKGQAVEGTIVGIGDEVALIDIGSKSEAVLDVAELKDDDGVLEAAVGDRISAVVVDTVGGLTLSRKLVRKAASDKEVEDAYHARMPVEGVVQGVVKGGYEVRVGRSRAFCPFSQIDTVRTETPEVHVGQTYTFRITEFKDAGRNIVVSRRVVLEAEQQARAEEVRRTIVPGAVLTGRVVSVPPFGAFVDLGGGVQGLLHVSEMGWSRIADASAVVEVGDEITVKVLRVDEATQKIALGLKQLAEDPWTKVAGSYEVGQVRPGRVTRLAEFGAFVELEPGVEGLAHASTFPPSSQRGSWRRAVQVGMTGAFQVLSVDPDKKRIGVTLMPEGTTSASLAAEAADQAEATSRATVPQVAGFGSLADKLRDALKPR</sequence>
<dbReference type="InterPro" id="IPR035104">
    <property type="entry name" value="Ribosomal_protein_S1-like"/>
</dbReference>
<protein>
    <submittedName>
        <fullName evidence="5">30S ribosomal protein S1</fullName>
    </submittedName>
</protein>
<keyword evidence="6" id="KW-1185">Reference proteome</keyword>
<dbReference type="SMART" id="SM00316">
    <property type="entry name" value="S1"/>
    <property type="match status" value="4"/>
</dbReference>
<dbReference type="PROSITE" id="PS50126">
    <property type="entry name" value="S1"/>
    <property type="match status" value="4"/>
</dbReference>
<dbReference type="STRING" id="1855912.LuPra_05802"/>
<dbReference type="GO" id="GO:0006412">
    <property type="term" value="P:translation"/>
    <property type="evidence" value="ECO:0007669"/>
    <property type="project" value="TreeGrafter"/>
</dbReference>
<feature type="domain" description="S1 motif" evidence="4">
    <location>
        <begin position="197"/>
        <end position="266"/>
    </location>
</feature>
<dbReference type="EMBL" id="CP015136">
    <property type="protein sequence ID" value="AMY12526.1"/>
    <property type="molecule type" value="Genomic_DNA"/>
</dbReference>
<dbReference type="Gene3D" id="2.40.50.140">
    <property type="entry name" value="Nucleic acid-binding proteins"/>
    <property type="match status" value="4"/>
</dbReference>